<dbReference type="AlphaFoldDB" id="A0A067P1X1"/>
<dbReference type="Pfam" id="PF24016">
    <property type="entry name" value="DUF7330"/>
    <property type="match status" value="1"/>
</dbReference>
<evidence type="ECO:0000313" key="3">
    <source>
        <dbReference type="EMBL" id="KDQ34174.1"/>
    </source>
</evidence>
<evidence type="ECO:0000259" key="2">
    <source>
        <dbReference type="Pfam" id="PF24016"/>
    </source>
</evidence>
<dbReference type="HOGENOM" id="CLU_1998017_0_0_1"/>
<dbReference type="STRING" id="1137138.A0A067P1X1"/>
<dbReference type="InterPro" id="IPR055754">
    <property type="entry name" value="DUF7330"/>
</dbReference>
<organism evidence="3 4">
    <name type="scientific">Pleurotus ostreatus (strain PC15)</name>
    <name type="common">Oyster mushroom</name>
    <dbReference type="NCBI Taxonomy" id="1137138"/>
    <lineage>
        <taxon>Eukaryota</taxon>
        <taxon>Fungi</taxon>
        <taxon>Dikarya</taxon>
        <taxon>Basidiomycota</taxon>
        <taxon>Agaricomycotina</taxon>
        <taxon>Agaricomycetes</taxon>
        <taxon>Agaricomycetidae</taxon>
        <taxon>Agaricales</taxon>
        <taxon>Pleurotineae</taxon>
        <taxon>Pleurotaceae</taxon>
        <taxon>Pleurotus</taxon>
    </lineage>
</organism>
<evidence type="ECO:0000313" key="4">
    <source>
        <dbReference type="Proteomes" id="UP000027073"/>
    </source>
</evidence>
<proteinExistence type="predicted"/>
<feature type="domain" description="DUF7330" evidence="2">
    <location>
        <begin position="4"/>
        <end position="104"/>
    </location>
</feature>
<gene>
    <name evidence="3" type="ORF">PLEOSDRAFT_1061732</name>
</gene>
<dbReference type="OrthoDB" id="5289249at2759"/>
<dbReference type="EMBL" id="KL198004">
    <property type="protein sequence ID" value="KDQ34174.1"/>
    <property type="molecule type" value="Genomic_DNA"/>
</dbReference>
<feature type="region of interest" description="Disordered" evidence="1">
    <location>
        <begin position="66"/>
        <end position="86"/>
    </location>
</feature>
<dbReference type="InParanoid" id="A0A067P1X1"/>
<protein>
    <recommendedName>
        <fullName evidence="2">DUF7330 domain-containing protein</fullName>
    </recommendedName>
</protein>
<dbReference type="Proteomes" id="UP000027073">
    <property type="component" value="Unassembled WGS sequence"/>
</dbReference>
<evidence type="ECO:0000256" key="1">
    <source>
        <dbReference type="SAM" id="MobiDB-lite"/>
    </source>
</evidence>
<dbReference type="VEuPathDB" id="FungiDB:PLEOSDRAFT_1061732"/>
<reference evidence="4" key="1">
    <citation type="journal article" date="2014" name="Proc. Natl. Acad. Sci. U.S.A.">
        <title>Extensive sampling of basidiomycete genomes demonstrates inadequacy of the white-rot/brown-rot paradigm for wood decay fungi.</title>
        <authorList>
            <person name="Riley R."/>
            <person name="Salamov A.A."/>
            <person name="Brown D.W."/>
            <person name="Nagy L.G."/>
            <person name="Floudas D."/>
            <person name="Held B.W."/>
            <person name="Levasseur A."/>
            <person name="Lombard V."/>
            <person name="Morin E."/>
            <person name="Otillar R."/>
            <person name="Lindquist E.A."/>
            <person name="Sun H."/>
            <person name="LaButti K.M."/>
            <person name="Schmutz J."/>
            <person name="Jabbour D."/>
            <person name="Luo H."/>
            <person name="Baker S.E."/>
            <person name="Pisabarro A.G."/>
            <person name="Walton J.D."/>
            <person name="Blanchette R.A."/>
            <person name="Henrissat B."/>
            <person name="Martin F."/>
            <person name="Cullen D."/>
            <person name="Hibbett D.S."/>
            <person name="Grigoriev I.V."/>
        </authorList>
    </citation>
    <scope>NUCLEOTIDE SEQUENCE [LARGE SCALE GENOMIC DNA]</scope>
    <source>
        <strain evidence="4">PC15</strain>
    </source>
</reference>
<accession>A0A067P1X1</accession>
<sequence length="125" mass="14003">VSGSPPPKFHLTATTSTGNIYIHVPRSFHGPISASTTHGSIQFSDGLRRNATTFADGQKKKCFVGDFAGYPDGDGDDDTERKEEWDELSIETQYGVVKVYYADEWEAKQREKAAKEREGREEENE</sequence>
<name>A0A067P1X1_PLEO1</name>
<feature type="non-terminal residue" evidence="3">
    <location>
        <position position="1"/>
    </location>
</feature>